<feature type="transmembrane region" description="Helical" evidence="5">
    <location>
        <begin position="12"/>
        <end position="30"/>
    </location>
</feature>
<feature type="transmembrane region" description="Helical" evidence="5">
    <location>
        <begin position="240"/>
        <end position="258"/>
    </location>
</feature>
<feature type="transmembrane region" description="Helical" evidence="5">
    <location>
        <begin position="78"/>
        <end position="99"/>
    </location>
</feature>
<feature type="transmembrane region" description="Helical" evidence="5">
    <location>
        <begin position="42"/>
        <end position="66"/>
    </location>
</feature>
<keyword evidence="4 5" id="KW-0472">Membrane</keyword>
<feature type="transmembrane region" description="Helical" evidence="5">
    <location>
        <begin position="119"/>
        <end position="141"/>
    </location>
</feature>
<keyword evidence="2 5" id="KW-0812">Transmembrane</keyword>
<dbReference type="GO" id="GO:0016020">
    <property type="term" value="C:membrane"/>
    <property type="evidence" value="ECO:0007669"/>
    <property type="project" value="UniProtKB-SubCell"/>
</dbReference>
<evidence type="ECO:0000256" key="4">
    <source>
        <dbReference type="ARBA" id="ARBA00023136"/>
    </source>
</evidence>
<evidence type="ECO:0000313" key="7">
    <source>
        <dbReference type="WBParaSite" id="HCON_00151110-00001"/>
    </source>
</evidence>
<feature type="transmembrane region" description="Helical" evidence="5">
    <location>
        <begin position="147"/>
        <end position="168"/>
    </location>
</feature>
<dbReference type="InterPro" id="IPR052860">
    <property type="entry name" value="NRL-GPCR1"/>
</dbReference>
<dbReference type="OMA" id="ERWVAIY"/>
<comment type="subcellular location">
    <subcellularLocation>
        <location evidence="1">Membrane</location>
        <topology evidence="1">Multi-pass membrane protein</topology>
    </subcellularLocation>
</comment>
<evidence type="ECO:0000256" key="5">
    <source>
        <dbReference type="SAM" id="Phobius"/>
    </source>
</evidence>
<dbReference type="Proteomes" id="UP000025227">
    <property type="component" value="Unplaced"/>
</dbReference>
<dbReference type="OrthoDB" id="5830904at2759"/>
<dbReference type="AlphaFoldDB" id="A0A7I5ECT3"/>
<dbReference type="Pfam" id="PF10292">
    <property type="entry name" value="7TM_GPCR_Srab"/>
    <property type="match status" value="1"/>
</dbReference>
<keyword evidence="6" id="KW-1185">Reference proteome</keyword>
<dbReference type="PANTHER" id="PTHR47521">
    <property type="entry name" value="SERPENTINE RECEPTOR, CLASS E (EPSILON)-RELATED"/>
    <property type="match status" value="1"/>
</dbReference>
<evidence type="ECO:0000313" key="6">
    <source>
        <dbReference type="Proteomes" id="UP000025227"/>
    </source>
</evidence>
<evidence type="ECO:0000256" key="3">
    <source>
        <dbReference type="ARBA" id="ARBA00022989"/>
    </source>
</evidence>
<keyword evidence="3 5" id="KW-1133">Transmembrane helix</keyword>
<organism evidence="6 7">
    <name type="scientific">Haemonchus contortus</name>
    <name type="common">Barber pole worm</name>
    <dbReference type="NCBI Taxonomy" id="6289"/>
    <lineage>
        <taxon>Eukaryota</taxon>
        <taxon>Metazoa</taxon>
        <taxon>Ecdysozoa</taxon>
        <taxon>Nematoda</taxon>
        <taxon>Chromadorea</taxon>
        <taxon>Rhabditida</taxon>
        <taxon>Rhabditina</taxon>
        <taxon>Rhabditomorpha</taxon>
        <taxon>Strongyloidea</taxon>
        <taxon>Trichostrongylidae</taxon>
        <taxon>Haemonchus</taxon>
    </lineage>
</organism>
<feature type="transmembrane region" description="Helical" evidence="5">
    <location>
        <begin position="197"/>
        <end position="220"/>
    </location>
</feature>
<protein>
    <submittedName>
        <fullName evidence="7">DUF2254 domain-containing protein</fullName>
    </submittedName>
</protein>
<dbReference type="WBParaSite" id="HCON_00151110-00001">
    <property type="protein sequence ID" value="HCON_00151110-00001"/>
    <property type="gene ID" value="HCON_00151110"/>
</dbReference>
<sequence length="291" mass="33046">FQMLTASLTLRLIMYMIGNVLTVASLYILFNQSGLHRNFRMVLFILIIFGFLRSTFTYCITFVGYIVPPAQEEILRTYFVEAFVFVICGFALASLSLSVERWVAIYKPKIYERYSHKTALAMGTLAAEVIITGITGLLANVYNATQWPLILVTTIFGLVSLIIAIIVWSRAKHLLRNRNSSLGQRFQIAETNRTSPVYLSISLNESISITAMSIVGFLMLQRDNTDVIASDDVLVDLVDALGAWRIIFINLVLIYYSFMTRRSRKLIIAHMARDSNVSTADYFTGLRKMWN</sequence>
<reference evidence="7" key="1">
    <citation type="submission" date="2020-12" db="UniProtKB">
        <authorList>
            <consortium name="WormBaseParasite"/>
        </authorList>
    </citation>
    <scope>IDENTIFICATION</scope>
    <source>
        <strain evidence="7">MHco3</strain>
    </source>
</reference>
<dbReference type="InterPro" id="IPR019408">
    <property type="entry name" value="7TM_GPCR_serpentine_rcpt_Srab"/>
</dbReference>
<proteinExistence type="predicted"/>
<accession>A0A7I5ECT3</accession>
<evidence type="ECO:0000256" key="1">
    <source>
        <dbReference type="ARBA" id="ARBA00004141"/>
    </source>
</evidence>
<name>A0A7I5ECT3_HAECO</name>
<evidence type="ECO:0000256" key="2">
    <source>
        <dbReference type="ARBA" id="ARBA00022692"/>
    </source>
</evidence>
<dbReference type="PANTHER" id="PTHR47521:SF7">
    <property type="entry name" value="SERPENTINE RECEPTOR CLASS EPSILON-6"/>
    <property type="match status" value="1"/>
</dbReference>